<dbReference type="PANTHER" id="PTHR19271">
    <property type="entry name" value="CYTOCHROME B"/>
    <property type="match status" value="1"/>
</dbReference>
<dbReference type="PROSITE" id="PS51002">
    <property type="entry name" value="CYTB_NTER"/>
    <property type="match status" value="1"/>
</dbReference>
<keyword evidence="12 17" id="KW-0496">Mitochondrion</keyword>
<keyword evidence="3 17" id="KW-0813">Transport</keyword>
<feature type="transmembrane region" description="Helical" evidence="17">
    <location>
        <begin position="225"/>
        <end position="247"/>
    </location>
</feature>
<feature type="transmembrane region" description="Helical" evidence="17">
    <location>
        <begin position="28"/>
        <end position="55"/>
    </location>
</feature>
<evidence type="ECO:0000256" key="13">
    <source>
        <dbReference type="ARBA" id="ARBA00023136"/>
    </source>
</evidence>
<feature type="transmembrane region" description="Helical" evidence="17">
    <location>
        <begin position="320"/>
        <end position="339"/>
    </location>
</feature>
<comment type="subcellular location">
    <subcellularLocation>
        <location evidence="1">Mitochondrion inner membrane</location>
        <topology evidence="1">Multi-pass membrane protein</topology>
    </subcellularLocation>
</comment>
<evidence type="ECO:0000256" key="9">
    <source>
        <dbReference type="ARBA" id="ARBA00022982"/>
    </source>
</evidence>
<comment type="cofactor">
    <cofactor evidence="16">
        <name>heme</name>
        <dbReference type="ChEBI" id="CHEBI:30413"/>
    </cofactor>
    <text evidence="16">Binds 2 heme groups non-covalently.</text>
</comment>
<comment type="function">
    <text evidence="17">Component of the ubiquinol-cytochrome c reductase complex (complex III or cytochrome b-c1 complex) that is part of the mitochondrial respiratory chain. The b-c1 complex mediates electron transfer from ubiquinol to cytochrome c. Contributes to the generation of a proton gradient across the mitochondrial membrane that is then used for ATP synthesis.</text>
</comment>
<dbReference type="Gene3D" id="1.20.810.10">
    <property type="entry name" value="Cytochrome Bc1 Complex, Chain C"/>
    <property type="match status" value="1"/>
</dbReference>
<evidence type="ECO:0000259" key="18">
    <source>
        <dbReference type="PROSITE" id="PS51002"/>
    </source>
</evidence>
<evidence type="ECO:0000256" key="6">
    <source>
        <dbReference type="ARBA" id="ARBA00022692"/>
    </source>
</evidence>
<dbReference type="GO" id="GO:0046872">
    <property type="term" value="F:metal ion binding"/>
    <property type="evidence" value="ECO:0007669"/>
    <property type="project" value="UniProtKB-UniRule"/>
</dbReference>
<dbReference type="Pfam" id="PF00032">
    <property type="entry name" value="Cytochrom_B_C"/>
    <property type="match status" value="1"/>
</dbReference>
<dbReference type="EMBL" id="JX271275">
    <property type="protein sequence ID" value="AFP72244.1"/>
    <property type="molecule type" value="Genomic_DNA"/>
</dbReference>
<feature type="transmembrane region" description="Helical" evidence="17">
    <location>
        <begin position="351"/>
        <end position="373"/>
    </location>
</feature>
<dbReference type="FunFam" id="1.20.810.10:FF:000002">
    <property type="entry name" value="Cytochrome b"/>
    <property type="match status" value="1"/>
</dbReference>
<keyword evidence="11 16" id="KW-0408">Iron</keyword>
<evidence type="ECO:0000256" key="14">
    <source>
        <dbReference type="ARBA" id="ARBA00061233"/>
    </source>
</evidence>
<organism evidence="20">
    <name type="scientific">Agaricus bisporus var. bisporus (strain H97 / ATCC MYA-4626 / FGSC 10389)</name>
    <name type="common">White button mushroom</name>
    <dbReference type="NCBI Taxonomy" id="936046"/>
    <lineage>
        <taxon>Eukaryota</taxon>
        <taxon>Fungi</taxon>
        <taxon>Dikarya</taxon>
        <taxon>Basidiomycota</taxon>
        <taxon>Agaricomycotina</taxon>
        <taxon>Agaricomycetes</taxon>
        <taxon>Agaricomycetidae</taxon>
        <taxon>Agaricales</taxon>
        <taxon>Agaricineae</taxon>
        <taxon>Agaricaceae</taxon>
        <taxon>Agaricus</taxon>
    </lineage>
</organism>
<reference evidence="20" key="1">
    <citation type="journal article" date="2013" name="Fungal Genet. Biol.">
        <title>The 135 kbp mitochondrial genome of Agaricus bisporus is the largest known eukaryotic reservoir of group I introns and plasmid-related sequences.</title>
        <authorList>
            <person name="Ferandon C."/>
            <person name="Xu J."/>
            <person name="Barroso G."/>
        </authorList>
    </citation>
    <scope>NUCLEOTIDE SEQUENCE</scope>
</reference>
<dbReference type="GO" id="GO:0005743">
    <property type="term" value="C:mitochondrial inner membrane"/>
    <property type="evidence" value="ECO:0007669"/>
    <property type="project" value="UniProtKB-SubCell"/>
</dbReference>
<feature type="transmembrane region" description="Helical" evidence="17">
    <location>
        <begin position="289"/>
        <end position="308"/>
    </location>
</feature>
<dbReference type="GO" id="GO:0016491">
    <property type="term" value="F:oxidoreductase activity"/>
    <property type="evidence" value="ECO:0007669"/>
    <property type="project" value="UniProtKB-UniRule"/>
</dbReference>
<evidence type="ECO:0000256" key="15">
    <source>
        <dbReference type="PIRSR" id="PIRSR038885-1"/>
    </source>
</evidence>
<proteinExistence type="inferred from homology"/>
<evidence type="ECO:0000256" key="7">
    <source>
        <dbReference type="ARBA" id="ARBA00022723"/>
    </source>
</evidence>
<feature type="domain" description="Cytochrome b/b6 C-terminal region profile" evidence="19">
    <location>
        <begin position="211"/>
        <end position="381"/>
    </location>
</feature>
<evidence type="ECO:0000256" key="5">
    <source>
        <dbReference type="ARBA" id="ARBA00022660"/>
    </source>
</evidence>
<dbReference type="InterPro" id="IPR005798">
    <property type="entry name" value="Cyt_b/b6_C"/>
</dbReference>
<evidence type="ECO:0000259" key="19">
    <source>
        <dbReference type="PROSITE" id="PS51003"/>
    </source>
</evidence>
<dbReference type="SUPFAM" id="SSF81648">
    <property type="entry name" value="a domain/subunit of cytochrome bc1 complex (Ubiquinol-cytochrome c reductase)"/>
    <property type="match status" value="1"/>
</dbReference>
<feature type="binding site" evidence="15">
    <location>
        <position position="202"/>
    </location>
    <ligand>
        <name>a ubiquinone</name>
        <dbReference type="ChEBI" id="CHEBI:16389"/>
    </ligand>
</feature>
<keyword evidence="9 17" id="KW-0249">Electron transport</keyword>
<dbReference type="GO" id="GO:0008121">
    <property type="term" value="F:quinol-cytochrome-c reductase activity"/>
    <property type="evidence" value="ECO:0007669"/>
    <property type="project" value="InterPro"/>
</dbReference>
<dbReference type="InterPro" id="IPR016174">
    <property type="entry name" value="Di-haem_cyt_TM"/>
</dbReference>
<evidence type="ECO:0000256" key="10">
    <source>
        <dbReference type="ARBA" id="ARBA00022989"/>
    </source>
</evidence>
<feature type="transmembrane region" description="Helical" evidence="17">
    <location>
        <begin position="76"/>
        <end position="97"/>
    </location>
</feature>
<feature type="transmembrane region" description="Helical" evidence="17">
    <location>
        <begin position="182"/>
        <end position="201"/>
    </location>
</feature>
<dbReference type="CDD" id="cd00290">
    <property type="entry name" value="cytochrome_b_C"/>
    <property type="match status" value="1"/>
</dbReference>
<feature type="binding site" description="axial binding residue" evidence="16">
    <location>
        <position position="197"/>
    </location>
    <ligand>
        <name>heme b</name>
        <dbReference type="ChEBI" id="CHEBI:60344"/>
        <label>b566</label>
    </ligand>
    <ligandPart>
        <name>Fe</name>
        <dbReference type="ChEBI" id="CHEBI:18248"/>
    </ligandPart>
</feature>
<dbReference type="SUPFAM" id="SSF81342">
    <property type="entry name" value="Transmembrane di-heme cytochromes"/>
    <property type="match status" value="1"/>
</dbReference>
<accession>S4SN17</accession>
<geneLocation type="mitochondrion" evidence="20"/>
<gene>
    <name evidence="20" type="primary">cob</name>
</gene>
<feature type="binding site" description="axial binding residue" evidence="16">
    <location>
        <position position="183"/>
    </location>
    <ligand>
        <name>heme b</name>
        <dbReference type="ChEBI" id="CHEBI:60344"/>
        <label>b562</label>
    </ligand>
    <ligandPart>
        <name>Fe</name>
        <dbReference type="ChEBI" id="CHEBI:18248"/>
    </ligandPart>
</feature>
<keyword evidence="13 17" id="KW-0472">Membrane</keyword>
<evidence type="ECO:0000256" key="11">
    <source>
        <dbReference type="ARBA" id="ARBA00023004"/>
    </source>
</evidence>
<evidence type="ECO:0000256" key="1">
    <source>
        <dbReference type="ARBA" id="ARBA00004448"/>
    </source>
</evidence>
<dbReference type="InterPro" id="IPR036150">
    <property type="entry name" value="Cyt_b/b6_C_sf"/>
</dbReference>
<dbReference type="GO" id="GO:0045275">
    <property type="term" value="C:respiratory chain complex III"/>
    <property type="evidence" value="ECO:0007669"/>
    <property type="project" value="InterPro"/>
</dbReference>
<evidence type="ECO:0000256" key="4">
    <source>
        <dbReference type="ARBA" id="ARBA00022617"/>
    </source>
</evidence>
<dbReference type="InterPro" id="IPR048259">
    <property type="entry name" value="Cytochrome_b_N_euk/bac"/>
</dbReference>
<keyword evidence="4 16" id="KW-0349">Heme</keyword>
<evidence type="ECO:0000256" key="2">
    <source>
        <dbReference type="ARBA" id="ARBA00013531"/>
    </source>
</evidence>
<evidence type="ECO:0000256" key="17">
    <source>
        <dbReference type="RuleBase" id="RU362117"/>
    </source>
</evidence>
<dbReference type="Pfam" id="PF00033">
    <property type="entry name" value="Cytochrome_B"/>
    <property type="match status" value="1"/>
</dbReference>
<keyword evidence="10 17" id="KW-1133">Transmembrane helix</keyword>
<feature type="domain" description="Cytochrome b/b6 N-terminal region profile" evidence="18">
    <location>
        <begin position="1"/>
        <end position="210"/>
    </location>
</feature>
<dbReference type="InterPro" id="IPR027387">
    <property type="entry name" value="Cytb/b6-like_sf"/>
</dbReference>
<feature type="binding site" description="axial binding residue" evidence="16">
    <location>
        <position position="82"/>
    </location>
    <ligand>
        <name>heme b</name>
        <dbReference type="ChEBI" id="CHEBI:60344"/>
        <label>b562</label>
    </ligand>
    <ligandPart>
        <name>Fe</name>
        <dbReference type="ChEBI" id="CHEBI:18248"/>
    </ligandPart>
</feature>
<dbReference type="PROSITE" id="PS51003">
    <property type="entry name" value="CYTB_CTER"/>
    <property type="match status" value="1"/>
</dbReference>
<dbReference type="PIRSF" id="PIRSF038885">
    <property type="entry name" value="COB"/>
    <property type="match status" value="1"/>
</dbReference>
<evidence type="ECO:0000256" key="8">
    <source>
        <dbReference type="ARBA" id="ARBA00022792"/>
    </source>
</evidence>
<sequence>MRILKTHVLLRFVNSYIVDSPQPANITYLWNFGSLLATCLVIQILTGAFLAMHYTPNIDFAFNSVEHIMRDVNNGWLIRYTHANVASFFFIFVYAHIGRGLYYSSYKSPRVLVWSIGVIILILMMAIAFLGYVLPYGQMSLWGATVITNLLSAIPVFGQDIVELIWGGFSVGNATLNRFFSLHYLLPFLLAALAVAHLIALHEHGSNNPNGVTSSGDRYAMHPYFVFKDLVTIFAFFLVLSIMVFFYPNVLGHSDNYIPADPMVTPASIVPEWYLLPFYAILRSIPNKLLGVIAMFGSLLILLILPLVDTSRIRGSTFRPLMKIAFWSIIVDFLILMWIGSQHPEEPFVTIGQLATGFYFAWFLVLVPFIGLLENSLFDVATETNSNINTSEG</sequence>
<name>S4SN17_AGABB</name>
<evidence type="ECO:0000256" key="12">
    <source>
        <dbReference type="ARBA" id="ARBA00023128"/>
    </source>
</evidence>
<comment type="similarity">
    <text evidence="14 17">Belongs to the cytochrome b family.</text>
</comment>
<comment type="cofactor">
    <cofactor evidence="17">
        <name>heme b</name>
        <dbReference type="ChEBI" id="CHEBI:60344"/>
    </cofactor>
    <text evidence="17">Binds 2 heme groups non-covalently.</text>
</comment>
<evidence type="ECO:0000256" key="16">
    <source>
        <dbReference type="PIRSR" id="PIRSR038885-2"/>
    </source>
</evidence>
<dbReference type="GO" id="GO:0006122">
    <property type="term" value="P:mitochondrial electron transport, ubiquinol to cytochrome c"/>
    <property type="evidence" value="ECO:0007669"/>
    <property type="project" value="TreeGrafter"/>
</dbReference>
<protein>
    <recommendedName>
        <fullName evidence="2 17">Cytochrome b</fullName>
    </recommendedName>
</protein>
<evidence type="ECO:0000256" key="3">
    <source>
        <dbReference type="ARBA" id="ARBA00022448"/>
    </source>
</evidence>
<dbReference type="InterPro" id="IPR005797">
    <property type="entry name" value="Cyt_b/b6_N"/>
</dbReference>
<dbReference type="InterPro" id="IPR048260">
    <property type="entry name" value="Cytochrome_b_C_euk/bac"/>
</dbReference>
<keyword evidence="6 17" id="KW-0812">Transmembrane</keyword>
<dbReference type="AlphaFoldDB" id="S4SN17"/>
<feature type="transmembrane region" description="Helical" evidence="17">
    <location>
        <begin position="112"/>
        <end position="134"/>
    </location>
</feature>
<keyword evidence="5 17" id="KW-0679">Respiratory chain</keyword>
<dbReference type="PANTHER" id="PTHR19271:SF16">
    <property type="entry name" value="CYTOCHROME B"/>
    <property type="match status" value="1"/>
</dbReference>
<dbReference type="CDD" id="cd00284">
    <property type="entry name" value="Cytochrome_b_N"/>
    <property type="match status" value="1"/>
</dbReference>
<keyword evidence="7 16" id="KW-0479">Metal-binding</keyword>
<keyword evidence="8" id="KW-0999">Mitochondrion inner membrane</keyword>
<dbReference type="InterPro" id="IPR030689">
    <property type="entry name" value="Cytochrome_b"/>
</dbReference>
<feature type="binding site" description="axial binding residue" evidence="16">
    <location>
        <position position="96"/>
    </location>
    <ligand>
        <name>heme b</name>
        <dbReference type="ChEBI" id="CHEBI:60344"/>
        <label>b566</label>
    </ligand>
    <ligandPart>
        <name>Fe</name>
        <dbReference type="ChEBI" id="CHEBI:18248"/>
    </ligandPart>
</feature>
<evidence type="ECO:0000313" key="20">
    <source>
        <dbReference type="EMBL" id="AFP72244.1"/>
    </source>
</evidence>